<keyword evidence="3" id="KW-0812">Transmembrane</keyword>
<evidence type="ECO:0000256" key="1">
    <source>
        <dbReference type="ARBA" id="ARBA00006068"/>
    </source>
</evidence>
<feature type="region of interest" description="Disordered" evidence="2">
    <location>
        <begin position="1"/>
        <end position="53"/>
    </location>
</feature>
<accession>A0ABX0Y826</accession>
<organism evidence="5 6">
    <name type="scientific">Planosporangium thailandense</name>
    <dbReference type="NCBI Taxonomy" id="765197"/>
    <lineage>
        <taxon>Bacteria</taxon>
        <taxon>Bacillati</taxon>
        <taxon>Actinomycetota</taxon>
        <taxon>Actinomycetes</taxon>
        <taxon>Micromonosporales</taxon>
        <taxon>Micromonosporaceae</taxon>
        <taxon>Planosporangium</taxon>
    </lineage>
</organism>
<name>A0ABX0Y826_9ACTN</name>
<dbReference type="InterPro" id="IPR004474">
    <property type="entry name" value="LytR_CpsA_psr"/>
</dbReference>
<evidence type="ECO:0000313" key="6">
    <source>
        <dbReference type="Proteomes" id="UP000722989"/>
    </source>
</evidence>
<feature type="compositionally biased region" description="Gly residues" evidence="2">
    <location>
        <begin position="29"/>
        <end position="49"/>
    </location>
</feature>
<proteinExistence type="inferred from homology"/>
<dbReference type="EMBL" id="JAATVY010000056">
    <property type="protein sequence ID" value="NJC74287.1"/>
    <property type="molecule type" value="Genomic_DNA"/>
</dbReference>
<keyword evidence="3" id="KW-1133">Transmembrane helix</keyword>
<evidence type="ECO:0000259" key="4">
    <source>
        <dbReference type="Pfam" id="PF03816"/>
    </source>
</evidence>
<evidence type="ECO:0000313" key="5">
    <source>
        <dbReference type="EMBL" id="NJC74287.1"/>
    </source>
</evidence>
<feature type="transmembrane region" description="Helical" evidence="3">
    <location>
        <begin position="59"/>
        <end position="82"/>
    </location>
</feature>
<dbReference type="PANTHER" id="PTHR33392:SF6">
    <property type="entry name" value="POLYISOPRENYL-TEICHOIC ACID--PEPTIDOGLYCAN TEICHOIC ACID TRANSFERASE TAGU"/>
    <property type="match status" value="1"/>
</dbReference>
<comment type="caution">
    <text evidence="5">The sequence shown here is derived from an EMBL/GenBank/DDBJ whole genome shotgun (WGS) entry which is preliminary data.</text>
</comment>
<dbReference type="Gene3D" id="3.40.630.190">
    <property type="entry name" value="LCP protein"/>
    <property type="match status" value="1"/>
</dbReference>
<dbReference type="RefSeq" id="WP_167929189.1">
    <property type="nucleotide sequence ID" value="NZ_JAATVY010000056.1"/>
</dbReference>
<dbReference type="Pfam" id="PF03816">
    <property type="entry name" value="LytR_cpsA_psr"/>
    <property type="match status" value="1"/>
</dbReference>
<gene>
    <name evidence="5" type="ORF">HC031_31915</name>
</gene>
<protein>
    <submittedName>
        <fullName evidence="5">LCP family protein</fullName>
    </submittedName>
</protein>
<reference evidence="5 6" key="1">
    <citation type="submission" date="2020-03" db="EMBL/GenBank/DDBJ databases">
        <title>WGS of the type strain of Planosporangium spp.</title>
        <authorList>
            <person name="Thawai C."/>
        </authorList>
    </citation>
    <scope>NUCLEOTIDE SEQUENCE [LARGE SCALE GENOMIC DNA]</scope>
    <source>
        <strain evidence="5 6">TBRC 5610</strain>
    </source>
</reference>
<evidence type="ECO:0000256" key="2">
    <source>
        <dbReference type="SAM" id="MobiDB-lite"/>
    </source>
</evidence>
<dbReference type="Proteomes" id="UP000722989">
    <property type="component" value="Unassembled WGS sequence"/>
</dbReference>
<dbReference type="PANTHER" id="PTHR33392">
    <property type="entry name" value="POLYISOPRENYL-TEICHOIC ACID--PEPTIDOGLYCAN TEICHOIC ACID TRANSFERASE TAGU"/>
    <property type="match status" value="1"/>
</dbReference>
<feature type="compositionally biased region" description="Polar residues" evidence="2">
    <location>
        <begin position="127"/>
        <end position="136"/>
    </location>
</feature>
<keyword evidence="3" id="KW-0472">Membrane</keyword>
<keyword evidence="6" id="KW-1185">Reference proteome</keyword>
<sequence length="392" mass="42009">MRASTGRVYQSQATAQVDAEDVPSAQARRGGGGNGGGGNGGRRGPGGNGKRPRRRWRRVLIITSASLAILVGIALIGGYVLINRVQGNVGRIDNAFAGLDEKQRPQKPVATKNSQTFLLLGSDSRDPNATTGSSAKDPSWRPGEQRTDTIMIMHIPADRHSAQVVSVPRDSWVDIPGKGKMKINAAYSLGGPSLLIRTVEQLTQVRIDHFAVVDFAGFTSIIDSLGGIDVQVSEDTTDQVGNHFHKGINHLNGTQALFYVRQRHGLPGSDFDRVKRQQNLLRAVMAKMSGFDPAKDPIGAFHLMDSLTKAISVDSQLSNSEMRSLAFDVPGIRSGGITYLTAPVKGTGMEGDQSVVYLDPTASPELWNAINNDSVPAYASAHSKDLLPAVPR</sequence>
<evidence type="ECO:0000256" key="3">
    <source>
        <dbReference type="SAM" id="Phobius"/>
    </source>
</evidence>
<comment type="similarity">
    <text evidence="1">Belongs to the LytR/CpsA/Psr (LCP) family.</text>
</comment>
<dbReference type="NCBIfam" id="TIGR00350">
    <property type="entry name" value="lytR_cpsA_psr"/>
    <property type="match status" value="1"/>
</dbReference>
<feature type="domain" description="Cell envelope-related transcriptional attenuator" evidence="4">
    <location>
        <begin position="146"/>
        <end position="289"/>
    </location>
</feature>
<dbReference type="InterPro" id="IPR050922">
    <property type="entry name" value="LytR/CpsA/Psr_CW_biosynth"/>
</dbReference>
<feature type="region of interest" description="Disordered" evidence="2">
    <location>
        <begin position="118"/>
        <end position="143"/>
    </location>
</feature>